<evidence type="ECO:0000313" key="2">
    <source>
        <dbReference type="Proteomes" id="UP000244827"/>
    </source>
</evidence>
<name>A0A2R2YAV8_9CAUD</name>
<reference evidence="1 2" key="1">
    <citation type="journal article" date="2018" name="Arch. Virol.">
        <title>Genomic characterization and phylogenetic analysis of the novel Pseudomonas phage PPSC2.</title>
        <authorList>
            <person name="Wu X."/>
            <person name="Wu Y."/>
            <person name="Tang Y."/>
            <person name="Gan B."/>
        </authorList>
    </citation>
    <scope>NUCLEOTIDE SEQUENCE [LARGE SCALE GENOMIC DNA]</scope>
</reference>
<keyword evidence="2" id="KW-1185">Reference proteome</keyword>
<protein>
    <submittedName>
        <fullName evidence="1">Uncharacterized protein</fullName>
    </submittedName>
</protein>
<proteinExistence type="predicted"/>
<evidence type="ECO:0000313" key="1">
    <source>
        <dbReference type="EMBL" id="ATN92906.1"/>
    </source>
</evidence>
<organism evidence="1 2">
    <name type="scientific">Pseudomonas phage PPSC2</name>
    <dbReference type="NCBI Taxonomy" id="2041350"/>
    <lineage>
        <taxon>Viruses</taxon>
        <taxon>Duplodnaviria</taxon>
        <taxon>Heunggongvirae</taxon>
        <taxon>Uroviricota</taxon>
        <taxon>Caudoviricetes</taxon>
        <taxon>Vandenendeviridae</taxon>
        <taxon>Gorskivirinae</taxon>
        <taxon>Shenlongvirus</taxon>
        <taxon>Shenlongvirus PPSC2</taxon>
    </lineage>
</organism>
<dbReference type="EMBL" id="MF893340">
    <property type="protein sequence ID" value="ATN92906.1"/>
    <property type="molecule type" value="Genomic_DNA"/>
</dbReference>
<dbReference type="Proteomes" id="UP000244827">
    <property type="component" value="Segment"/>
</dbReference>
<gene>
    <name evidence="1" type="ORF">PPSC2_143</name>
</gene>
<sequence length="100" mass="10835">MGDAFIGTMGGMMMYNALFNNHGSSHSGGGASAAQIEQAKQDQRIEDKLDRVLDQQQPQSVGVMSVDQAPSVVAQPQCFLPEDAPLMMSPSFYCQPQNNR</sequence>
<accession>A0A2R2YAV8</accession>